<dbReference type="EMBL" id="JABFAB010000009">
    <property type="protein sequence ID" value="MBA0659992.1"/>
    <property type="molecule type" value="Genomic_DNA"/>
</dbReference>
<dbReference type="Proteomes" id="UP000593573">
    <property type="component" value="Unassembled WGS sequence"/>
</dbReference>
<feature type="non-terminal residue" evidence="3">
    <location>
        <position position="1"/>
    </location>
</feature>
<name>A0A7J8VBS1_9ROSI</name>
<dbReference type="PANTHER" id="PTHR48200">
    <property type="entry name" value="PROTEIN, PUTATIVE-RELATED"/>
    <property type="match status" value="1"/>
</dbReference>
<accession>A0A7J8VBS1</accession>
<keyword evidence="1" id="KW-0472">Membrane</keyword>
<organism evidence="3 4">
    <name type="scientific">Gossypium klotzschianum</name>
    <dbReference type="NCBI Taxonomy" id="34286"/>
    <lineage>
        <taxon>Eukaryota</taxon>
        <taxon>Viridiplantae</taxon>
        <taxon>Streptophyta</taxon>
        <taxon>Embryophyta</taxon>
        <taxon>Tracheophyta</taxon>
        <taxon>Spermatophyta</taxon>
        <taxon>Magnoliopsida</taxon>
        <taxon>eudicotyledons</taxon>
        <taxon>Gunneridae</taxon>
        <taxon>Pentapetalae</taxon>
        <taxon>rosids</taxon>
        <taxon>malvids</taxon>
        <taxon>Malvales</taxon>
        <taxon>Malvaceae</taxon>
        <taxon>Malvoideae</taxon>
        <taxon>Gossypium</taxon>
    </lineage>
</organism>
<reference evidence="3 4" key="1">
    <citation type="journal article" date="2019" name="Genome Biol. Evol.">
        <title>Insights into the evolution of the New World diploid cottons (Gossypium, subgenus Houzingenia) based on genome sequencing.</title>
        <authorList>
            <person name="Grover C.E."/>
            <person name="Arick M.A. 2nd"/>
            <person name="Thrash A."/>
            <person name="Conover J.L."/>
            <person name="Sanders W.S."/>
            <person name="Peterson D.G."/>
            <person name="Frelichowski J.E."/>
            <person name="Scheffler J.A."/>
            <person name="Scheffler B.E."/>
            <person name="Wendel J.F."/>
        </authorList>
    </citation>
    <scope>NUCLEOTIDE SEQUENCE [LARGE SCALE GENOMIC DNA]</scope>
    <source>
        <strain evidence="3">57</strain>
        <tissue evidence="3">Leaf</tissue>
    </source>
</reference>
<feature type="transmembrane region" description="Helical" evidence="1">
    <location>
        <begin position="12"/>
        <end position="32"/>
    </location>
</feature>
<keyword evidence="4" id="KW-1185">Reference proteome</keyword>
<evidence type="ECO:0000256" key="1">
    <source>
        <dbReference type="SAM" id="Phobius"/>
    </source>
</evidence>
<keyword evidence="1" id="KW-0812">Transmembrane</keyword>
<dbReference type="InterPro" id="IPR056647">
    <property type="entry name" value="DUF7745"/>
</dbReference>
<protein>
    <recommendedName>
        <fullName evidence="2">DUF7745 domain-containing protein</fullName>
    </recommendedName>
</protein>
<evidence type="ECO:0000313" key="3">
    <source>
        <dbReference type="EMBL" id="MBA0659992.1"/>
    </source>
</evidence>
<evidence type="ECO:0000259" key="2">
    <source>
        <dbReference type="Pfam" id="PF24924"/>
    </source>
</evidence>
<evidence type="ECO:0000313" key="4">
    <source>
        <dbReference type="Proteomes" id="UP000593573"/>
    </source>
</evidence>
<dbReference type="Pfam" id="PF24924">
    <property type="entry name" value="DUF7745"/>
    <property type="match status" value="1"/>
</dbReference>
<dbReference type="PANTHER" id="PTHR48200:SF1">
    <property type="entry name" value="AMINOTRANSFERASE-LIKE PLANT MOBILE DOMAIN-CONTAINING PROTEIN"/>
    <property type="match status" value="1"/>
</dbReference>
<dbReference type="OrthoDB" id="10407967at2759"/>
<dbReference type="AlphaFoldDB" id="A0A7J8VBS1"/>
<comment type="caution">
    <text evidence="3">The sequence shown here is derived from an EMBL/GenBank/DDBJ whole genome shotgun (WGS) entry which is preliminary data.</text>
</comment>
<sequence length="86" mass="9822">ILAHLNTRKRVDVFALSIYGLVIFSKVLGHINDFVSDLFYRLDKSVIPVLAILAKTFRSLSAYRRAGEGKFIGCAQLLLVWFHNHF</sequence>
<feature type="domain" description="DUF7745" evidence="2">
    <location>
        <begin position="10"/>
        <end position="85"/>
    </location>
</feature>
<proteinExistence type="predicted"/>
<keyword evidence="1" id="KW-1133">Transmembrane helix</keyword>
<gene>
    <name evidence="3" type="ORF">Goklo_012059</name>
</gene>